<proteinExistence type="predicted"/>
<organism evidence="1 2">
    <name type="scientific">Evansella vedderi</name>
    <dbReference type="NCBI Taxonomy" id="38282"/>
    <lineage>
        <taxon>Bacteria</taxon>
        <taxon>Bacillati</taxon>
        <taxon>Bacillota</taxon>
        <taxon>Bacilli</taxon>
        <taxon>Bacillales</taxon>
        <taxon>Bacillaceae</taxon>
        <taxon>Evansella</taxon>
    </lineage>
</organism>
<evidence type="ECO:0000313" key="2">
    <source>
        <dbReference type="Proteomes" id="UP001230005"/>
    </source>
</evidence>
<name>A0ABT9ZUV4_9BACI</name>
<accession>A0ABT9ZUV4</accession>
<keyword evidence="1" id="KW-0269">Exonuclease</keyword>
<sequence>MTVHFNYNSRLGISVPELDVEWEYLSPETQAHILEKWEEIRGDIPDRIKELEVKINYLQEQLNEEDEFYQSCKINSQIAELASIINDLWIWYRTGEHVEVKVHS</sequence>
<evidence type="ECO:0000313" key="1">
    <source>
        <dbReference type="EMBL" id="MDQ0255028.1"/>
    </source>
</evidence>
<comment type="caution">
    <text evidence="1">The sequence shown here is derived from an EMBL/GenBank/DDBJ whole genome shotgun (WGS) entry which is preliminary data.</text>
</comment>
<gene>
    <name evidence="1" type="ORF">J2S74_002410</name>
</gene>
<keyword evidence="1" id="KW-0378">Hydrolase</keyword>
<keyword evidence="1" id="KW-0540">Nuclease</keyword>
<dbReference type="GO" id="GO:0004527">
    <property type="term" value="F:exonuclease activity"/>
    <property type="evidence" value="ECO:0007669"/>
    <property type="project" value="UniProtKB-KW"/>
</dbReference>
<keyword evidence="2" id="KW-1185">Reference proteome</keyword>
<protein>
    <submittedName>
        <fullName evidence="1">DNA repair exonuclease SbcCD ATPase subunit</fullName>
    </submittedName>
</protein>
<reference evidence="1 2" key="1">
    <citation type="submission" date="2023-07" db="EMBL/GenBank/DDBJ databases">
        <title>Genomic Encyclopedia of Type Strains, Phase IV (KMG-IV): sequencing the most valuable type-strain genomes for metagenomic binning, comparative biology and taxonomic classification.</title>
        <authorList>
            <person name="Goeker M."/>
        </authorList>
    </citation>
    <scope>NUCLEOTIDE SEQUENCE [LARGE SCALE GENOMIC DNA]</scope>
    <source>
        <strain evidence="1 2">DSM 9768</strain>
    </source>
</reference>
<dbReference type="RefSeq" id="WP_307325811.1">
    <property type="nucleotide sequence ID" value="NZ_JAUSUG010000008.1"/>
</dbReference>
<dbReference type="EMBL" id="JAUSUG010000008">
    <property type="protein sequence ID" value="MDQ0255028.1"/>
    <property type="molecule type" value="Genomic_DNA"/>
</dbReference>
<dbReference type="Proteomes" id="UP001230005">
    <property type="component" value="Unassembled WGS sequence"/>
</dbReference>